<dbReference type="GO" id="GO:0006412">
    <property type="term" value="P:translation"/>
    <property type="evidence" value="ECO:0007669"/>
    <property type="project" value="InterPro"/>
</dbReference>
<comment type="caution">
    <text evidence="4">The sequence shown here is derived from an EMBL/GenBank/DDBJ whole genome shotgun (WGS) entry which is preliminary data.</text>
</comment>
<dbReference type="Gene3D" id="2.40.240.10">
    <property type="entry name" value="Ribosomal Protein L25, Chain P"/>
    <property type="match status" value="1"/>
</dbReference>
<dbReference type="EMBL" id="BARU01049203">
    <property type="protein sequence ID" value="GAH91324.1"/>
    <property type="molecule type" value="Genomic_DNA"/>
</dbReference>
<proteinExistence type="predicted"/>
<organism evidence="4">
    <name type="scientific">marine sediment metagenome</name>
    <dbReference type="NCBI Taxonomy" id="412755"/>
    <lineage>
        <taxon>unclassified sequences</taxon>
        <taxon>metagenomes</taxon>
        <taxon>ecological metagenomes</taxon>
    </lineage>
</organism>
<protein>
    <recommendedName>
        <fullName evidence="3">Large ribosomal subunit protein bL25 L25 domain-containing protein</fullName>
    </recommendedName>
</protein>
<dbReference type="InterPro" id="IPR029751">
    <property type="entry name" value="Ribosomal_L25_dom"/>
</dbReference>
<keyword evidence="1" id="KW-0689">Ribosomal protein</keyword>
<dbReference type="GO" id="GO:0005840">
    <property type="term" value="C:ribosome"/>
    <property type="evidence" value="ECO:0007669"/>
    <property type="project" value="UniProtKB-KW"/>
</dbReference>
<dbReference type="GO" id="GO:1990904">
    <property type="term" value="C:ribonucleoprotein complex"/>
    <property type="evidence" value="ECO:0007669"/>
    <property type="project" value="UniProtKB-KW"/>
</dbReference>
<feature type="non-terminal residue" evidence="4">
    <location>
        <position position="52"/>
    </location>
</feature>
<sequence>SVDDLRLQATARNVLGKKTRFLRRQGITPAHLYGHDIKSLTLQCDTTELRQI</sequence>
<evidence type="ECO:0000313" key="4">
    <source>
        <dbReference type="EMBL" id="GAH91324.1"/>
    </source>
</evidence>
<gene>
    <name evidence="4" type="ORF">S03H2_72604</name>
</gene>
<dbReference type="AlphaFoldDB" id="X1KMG4"/>
<name>X1KMG4_9ZZZZ</name>
<dbReference type="InterPro" id="IPR020056">
    <property type="entry name" value="Rbsml_bL25/Gln-tRNA_synth_N"/>
</dbReference>
<keyword evidence="2" id="KW-0687">Ribonucleoprotein</keyword>
<dbReference type="InterPro" id="IPR011035">
    <property type="entry name" value="Ribosomal_bL25/Gln-tRNA_synth"/>
</dbReference>
<evidence type="ECO:0000256" key="2">
    <source>
        <dbReference type="ARBA" id="ARBA00023274"/>
    </source>
</evidence>
<accession>X1KMG4</accession>
<dbReference type="CDD" id="cd00495">
    <property type="entry name" value="Ribosomal_L25_TL5_CTC"/>
    <property type="match status" value="1"/>
</dbReference>
<reference evidence="4" key="1">
    <citation type="journal article" date="2014" name="Front. Microbiol.">
        <title>High frequency of phylogenetically diverse reductive dehalogenase-homologous genes in deep subseafloor sedimentary metagenomes.</title>
        <authorList>
            <person name="Kawai M."/>
            <person name="Futagami T."/>
            <person name="Toyoda A."/>
            <person name="Takaki Y."/>
            <person name="Nishi S."/>
            <person name="Hori S."/>
            <person name="Arai W."/>
            <person name="Tsubouchi T."/>
            <person name="Morono Y."/>
            <person name="Uchiyama I."/>
            <person name="Ito T."/>
            <person name="Fujiyama A."/>
            <person name="Inagaki F."/>
            <person name="Takami H."/>
        </authorList>
    </citation>
    <scope>NUCLEOTIDE SEQUENCE</scope>
    <source>
        <strain evidence="4">Expedition CK06-06</strain>
    </source>
</reference>
<dbReference type="GO" id="GO:0003735">
    <property type="term" value="F:structural constituent of ribosome"/>
    <property type="evidence" value="ECO:0007669"/>
    <property type="project" value="InterPro"/>
</dbReference>
<dbReference type="Pfam" id="PF01386">
    <property type="entry name" value="Ribosomal_L25p"/>
    <property type="match status" value="1"/>
</dbReference>
<feature type="domain" description="Large ribosomal subunit protein bL25 L25" evidence="3">
    <location>
        <begin position="7"/>
        <end position="51"/>
    </location>
</feature>
<evidence type="ECO:0000259" key="3">
    <source>
        <dbReference type="Pfam" id="PF01386"/>
    </source>
</evidence>
<dbReference type="SUPFAM" id="SSF50715">
    <property type="entry name" value="Ribosomal protein L25-like"/>
    <property type="match status" value="1"/>
</dbReference>
<feature type="non-terminal residue" evidence="4">
    <location>
        <position position="1"/>
    </location>
</feature>
<evidence type="ECO:0000256" key="1">
    <source>
        <dbReference type="ARBA" id="ARBA00022980"/>
    </source>
</evidence>